<dbReference type="EMBL" id="JH159160">
    <property type="protein sequence ID" value="EGZ09002.1"/>
    <property type="molecule type" value="Genomic_DNA"/>
</dbReference>
<dbReference type="InParanoid" id="G5A6P7"/>
<dbReference type="KEGG" id="psoj:PHYSODRAFT_347976"/>
<organism evidence="2 3">
    <name type="scientific">Phytophthora sojae (strain P6497)</name>
    <name type="common">Soybean stem and root rot agent</name>
    <name type="synonym">Phytophthora megasperma f. sp. glycines</name>
    <dbReference type="NCBI Taxonomy" id="1094619"/>
    <lineage>
        <taxon>Eukaryota</taxon>
        <taxon>Sar</taxon>
        <taxon>Stramenopiles</taxon>
        <taxon>Oomycota</taxon>
        <taxon>Peronosporomycetes</taxon>
        <taxon>Peronosporales</taxon>
        <taxon>Peronosporaceae</taxon>
        <taxon>Phytophthora</taxon>
    </lineage>
</organism>
<evidence type="ECO:0000313" key="2">
    <source>
        <dbReference type="EMBL" id="EGZ09002.1"/>
    </source>
</evidence>
<evidence type="ECO:0000313" key="3">
    <source>
        <dbReference type="Proteomes" id="UP000002640"/>
    </source>
</evidence>
<accession>G5A6P7</accession>
<gene>
    <name evidence="2" type="ORF">PHYSODRAFT_347976</name>
</gene>
<protein>
    <submittedName>
        <fullName evidence="2">Uncharacterized protein</fullName>
    </submittedName>
</protein>
<evidence type="ECO:0000256" key="1">
    <source>
        <dbReference type="SAM" id="MobiDB-lite"/>
    </source>
</evidence>
<dbReference type="AlphaFoldDB" id="G5A6P7"/>
<dbReference type="GeneID" id="20648931"/>
<sequence>MPSVPEVPPRHCEAHHPSKIPLRSGPRVSTFETTRPTAHYFSPAATAGGRPQALIVAHAELERVTAEYYRPFRVGLKEPEFMTSDMRFIGSEVQAQRSFVRAVIAPDVLYGTVQGVDALLENWRYLSLGFKGAVAVMNAVLDWPAGFLPDKKSPSVKT</sequence>
<feature type="region of interest" description="Disordered" evidence="1">
    <location>
        <begin position="1"/>
        <end position="27"/>
    </location>
</feature>
<dbReference type="RefSeq" id="XP_009535635.1">
    <property type="nucleotide sequence ID" value="XM_009537340.1"/>
</dbReference>
<reference evidence="2 3" key="1">
    <citation type="journal article" date="2006" name="Science">
        <title>Phytophthora genome sequences uncover evolutionary origins and mechanisms of pathogenesis.</title>
        <authorList>
            <person name="Tyler B.M."/>
            <person name="Tripathy S."/>
            <person name="Zhang X."/>
            <person name="Dehal P."/>
            <person name="Jiang R.H."/>
            <person name="Aerts A."/>
            <person name="Arredondo F.D."/>
            <person name="Baxter L."/>
            <person name="Bensasson D."/>
            <person name="Beynon J.L."/>
            <person name="Chapman J."/>
            <person name="Damasceno C.M."/>
            <person name="Dorrance A.E."/>
            <person name="Dou D."/>
            <person name="Dickerman A.W."/>
            <person name="Dubchak I.L."/>
            <person name="Garbelotto M."/>
            <person name="Gijzen M."/>
            <person name="Gordon S.G."/>
            <person name="Govers F."/>
            <person name="Grunwald N.J."/>
            <person name="Huang W."/>
            <person name="Ivors K.L."/>
            <person name="Jones R.W."/>
            <person name="Kamoun S."/>
            <person name="Krampis K."/>
            <person name="Lamour K.H."/>
            <person name="Lee M.K."/>
            <person name="McDonald W.H."/>
            <person name="Medina M."/>
            <person name="Meijer H.J."/>
            <person name="Nordberg E.K."/>
            <person name="Maclean D.J."/>
            <person name="Ospina-Giraldo M.D."/>
            <person name="Morris P.F."/>
            <person name="Phuntumart V."/>
            <person name="Putnam N.H."/>
            <person name="Rash S."/>
            <person name="Rose J.K."/>
            <person name="Sakihama Y."/>
            <person name="Salamov A.A."/>
            <person name="Savidor A."/>
            <person name="Scheuring C.F."/>
            <person name="Smith B.M."/>
            <person name="Sobral B.W."/>
            <person name="Terry A."/>
            <person name="Torto-Alalibo T.A."/>
            <person name="Win J."/>
            <person name="Xu Z."/>
            <person name="Zhang H."/>
            <person name="Grigoriev I.V."/>
            <person name="Rokhsar D.S."/>
            <person name="Boore J.L."/>
        </authorList>
    </citation>
    <scope>NUCLEOTIDE SEQUENCE [LARGE SCALE GENOMIC DNA]</scope>
    <source>
        <strain evidence="2 3">P6497</strain>
    </source>
</reference>
<name>G5A6P7_PHYSP</name>
<proteinExistence type="predicted"/>
<keyword evidence="3" id="KW-1185">Reference proteome</keyword>
<dbReference type="Proteomes" id="UP000002640">
    <property type="component" value="Unassembled WGS sequence"/>
</dbReference>